<proteinExistence type="predicted"/>
<keyword evidence="2" id="KW-1185">Reference proteome</keyword>
<evidence type="ECO:0000313" key="1">
    <source>
        <dbReference type="EnsemblMetazoa" id="SMAR003689-PA"/>
    </source>
</evidence>
<protein>
    <submittedName>
        <fullName evidence="1">Uncharacterized protein</fullName>
    </submittedName>
</protein>
<reference evidence="1" key="2">
    <citation type="submission" date="2015-02" db="UniProtKB">
        <authorList>
            <consortium name="EnsemblMetazoa"/>
        </authorList>
    </citation>
    <scope>IDENTIFICATION</scope>
</reference>
<sequence length="185" mass="21662">MSKHGLKNNVCFMLKVFQWTKPTYYTLTAYLVDPKIICSVGRTKEEFKHEAAGTNLYLKNGTHNILIPKHESDLANTNWTLGACFPSMGTHYWYSTSKDMNCKEFQPFFLLYNRKKFTAFGFVAFGGWEFSSYRYEQHPPKLTYRLFMKEVPKCIPDVVEGIINKIFPVVTLHVYLNFKPWNIIC</sequence>
<dbReference type="Proteomes" id="UP000014500">
    <property type="component" value="Unassembled WGS sequence"/>
</dbReference>
<evidence type="ECO:0000313" key="2">
    <source>
        <dbReference type="Proteomes" id="UP000014500"/>
    </source>
</evidence>
<dbReference type="EMBL" id="JH431366">
    <property type="status" value="NOT_ANNOTATED_CDS"/>
    <property type="molecule type" value="Genomic_DNA"/>
</dbReference>
<dbReference type="STRING" id="126957.T1IRJ5"/>
<dbReference type="PhylomeDB" id="T1IRJ5"/>
<dbReference type="HOGENOM" id="CLU_1463091_0_0_1"/>
<dbReference type="EnsemblMetazoa" id="SMAR003689-RA">
    <property type="protein sequence ID" value="SMAR003689-PA"/>
    <property type="gene ID" value="SMAR003689"/>
</dbReference>
<reference evidence="2" key="1">
    <citation type="submission" date="2011-05" db="EMBL/GenBank/DDBJ databases">
        <authorList>
            <person name="Richards S.R."/>
            <person name="Qu J."/>
            <person name="Jiang H."/>
            <person name="Jhangiani S.N."/>
            <person name="Agravi P."/>
            <person name="Goodspeed R."/>
            <person name="Gross S."/>
            <person name="Mandapat C."/>
            <person name="Jackson L."/>
            <person name="Mathew T."/>
            <person name="Pu L."/>
            <person name="Thornton R."/>
            <person name="Saada N."/>
            <person name="Wilczek-Boney K.B."/>
            <person name="Lee S."/>
            <person name="Kovar C."/>
            <person name="Wu Y."/>
            <person name="Scherer S.E."/>
            <person name="Worley K.C."/>
            <person name="Muzny D.M."/>
            <person name="Gibbs R."/>
        </authorList>
    </citation>
    <scope>NUCLEOTIDE SEQUENCE</scope>
    <source>
        <strain evidence="2">Brora</strain>
    </source>
</reference>
<accession>T1IRJ5</accession>
<dbReference type="eggNOG" id="ENOG502S2WX">
    <property type="taxonomic scope" value="Eukaryota"/>
</dbReference>
<organism evidence="1 2">
    <name type="scientific">Strigamia maritima</name>
    <name type="common">European centipede</name>
    <name type="synonym">Geophilus maritimus</name>
    <dbReference type="NCBI Taxonomy" id="126957"/>
    <lineage>
        <taxon>Eukaryota</taxon>
        <taxon>Metazoa</taxon>
        <taxon>Ecdysozoa</taxon>
        <taxon>Arthropoda</taxon>
        <taxon>Myriapoda</taxon>
        <taxon>Chilopoda</taxon>
        <taxon>Pleurostigmophora</taxon>
        <taxon>Geophilomorpha</taxon>
        <taxon>Linotaeniidae</taxon>
        <taxon>Strigamia</taxon>
    </lineage>
</organism>
<dbReference type="OMA" id="DTHENMT"/>
<dbReference type="AlphaFoldDB" id="T1IRJ5"/>
<name>T1IRJ5_STRMM</name>